<dbReference type="InterPro" id="IPR050406">
    <property type="entry name" value="FGGY_Carb_Kinase"/>
</dbReference>
<sequence length="543" mass="58917">MSTASIKQEIQAGETALGIELGSTRIKAVLIDSHFETIASGSFNWENKFVDGIWTYPLEEVWQGLQSAYTELTNTIRTKYGVSVSQIGAIGVSAMMHGYLAFDKNDKQLVPFRTWRNNITGEAAEQLTKLFNFNIPQRWSIAHLYQAILNQEKHVDSLAFMTTLAGYVTWRLCGEKVIGVGDASGMFPIDEKTHDYNAKMITQFESYTGVLGHNIKIRNLFPKALLAGEKAGMLTDDGAKLLDPTGTLQEGALLVPPEGDAGTGMTATNAVRKRTGNISAGTSAFAMVVLDKPLHEVHRDIDLVTTPDGAPVAMVHTNNCTSDINAWVGLFAEFAKATGQNLAPDALYKALFNESTQGDPDCGGVLNFSNVSGENITNIQEGRPLFVRTPNSHFTLANFIKAQLYSAFAPLKIGMDILTKKEHINTDAMIAQGGIFRTPKIAQQVLADALNIPITVMANAGEGGPWGMAVLAQYALNNDAHENLADYLDNRVFVHPESSTLNPAPVAVKGYDDYIAAYQKALPVAVQAGQDIADYQPAKKVTE</sequence>
<evidence type="ECO:0000256" key="1">
    <source>
        <dbReference type="ARBA" id="ARBA00009156"/>
    </source>
</evidence>
<dbReference type="STRING" id="1231336.L248_1069"/>
<gene>
    <name evidence="6" type="primary">araB</name>
    <name evidence="6" type="ORF">L248_1069</name>
</gene>
<evidence type="ECO:0000313" key="6">
    <source>
        <dbReference type="EMBL" id="ERL64301.1"/>
    </source>
</evidence>
<dbReference type="GO" id="GO:0016301">
    <property type="term" value="F:kinase activity"/>
    <property type="evidence" value="ECO:0007669"/>
    <property type="project" value="UniProtKB-KW"/>
</dbReference>
<dbReference type="Proteomes" id="UP000030647">
    <property type="component" value="Unassembled WGS sequence"/>
</dbReference>
<dbReference type="AlphaFoldDB" id="U4THL5"/>
<reference evidence="7" key="1">
    <citation type="journal article" date="2013" name="Genome Announc.">
        <title>Whole-Genome Sequencing of Lactobacillus shenzhenensis Strain LY-73T.</title>
        <authorList>
            <person name="Lin Z."/>
            <person name="Liu Z."/>
            <person name="Yang R."/>
            <person name="Zou Y."/>
            <person name="Wan D."/>
            <person name="Chen J."/>
            <person name="Guo M."/>
            <person name="Zhao J."/>
            <person name="Fang C."/>
            <person name="Yang R."/>
            <person name="Liu F."/>
        </authorList>
    </citation>
    <scope>NUCLEOTIDE SEQUENCE [LARGE SCALE GENOMIC DNA]</scope>
    <source>
        <strain evidence="7">LY-73</strain>
    </source>
</reference>
<comment type="similarity">
    <text evidence="1">Belongs to the FGGY kinase family.</text>
</comment>
<evidence type="ECO:0000256" key="3">
    <source>
        <dbReference type="ARBA" id="ARBA00022777"/>
    </source>
</evidence>
<protein>
    <submittedName>
        <fullName evidence="6">L-ribulokinase</fullName>
    </submittedName>
</protein>
<dbReference type="PANTHER" id="PTHR43095:SF5">
    <property type="entry name" value="XYLULOSE KINASE"/>
    <property type="match status" value="1"/>
</dbReference>
<dbReference type="SUPFAM" id="SSF53067">
    <property type="entry name" value="Actin-like ATPase domain"/>
    <property type="match status" value="2"/>
</dbReference>
<dbReference type="RefSeq" id="WP_022530401.1">
    <property type="nucleotide sequence ID" value="NZ_KI271600.1"/>
</dbReference>
<evidence type="ECO:0000259" key="5">
    <source>
        <dbReference type="Pfam" id="PF02782"/>
    </source>
</evidence>
<keyword evidence="7" id="KW-1185">Reference proteome</keyword>
<keyword evidence="2" id="KW-0808">Transferase</keyword>
<dbReference type="GO" id="GO:0005975">
    <property type="term" value="P:carbohydrate metabolic process"/>
    <property type="evidence" value="ECO:0007669"/>
    <property type="project" value="InterPro"/>
</dbReference>
<dbReference type="InterPro" id="IPR018485">
    <property type="entry name" value="FGGY_C"/>
</dbReference>
<dbReference type="EMBL" id="KI271600">
    <property type="protein sequence ID" value="ERL64301.1"/>
    <property type="molecule type" value="Genomic_DNA"/>
</dbReference>
<evidence type="ECO:0000256" key="2">
    <source>
        <dbReference type="ARBA" id="ARBA00022679"/>
    </source>
</evidence>
<organism evidence="6 7">
    <name type="scientific">Schleiferilactobacillus shenzhenensis LY-73</name>
    <dbReference type="NCBI Taxonomy" id="1231336"/>
    <lineage>
        <taxon>Bacteria</taxon>
        <taxon>Bacillati</taxon>
        <taxon>Bacillota</taxon>
        <taxon>Bacilli</taxon>
        <taxon>Lactobacillales</taxon>
        <taxon>Lactobacillaceae</taxon>
        <taxon>Schleiferilactobacillus</taxon>
    </lineage>
</organism>
<dbReference type="CDD" id="cd07809">
    <property type="entry name" value="ASKHA_NBD_FGGY_BaXK-like"/>
    <property type="match status" value="1"/>
</dbReference>
<dbReference type="OrthoDB" id="9760563at2"/>
<evidence type="ECO:0000313" key="7">
    <source>
        <dbReference type="Proteomes" id="UP000030647"/>
    </source>
</evidence>
<dbReference type="HOGENOM" id="CLU_509692_0_0_9"/>
<evidence type="ECO:0000259" key="4">
    <source>
        <dbReference type="Pfam" id="PF00370"/>
    </source>
</evidence>
<proteinExistence type="inferred from homology"/>
<dbReference type="Gene3D" id="3.30.420.40">
    <property type="match status" value="2"/>
</dbReference>
<dbReference type="InterPro" id="IPR018484">
    <property type="entry name" value="FGGY_N"/>
</dbReference>
<feature type="domain" description="Carbohydrate kinase FGGY C-terminal" evidence="5">
    <location>
        <begin position="277"/>
        <end position="475"/>
    </location>
</feature>
<dbReference type="Pfam" id="PF00370">
    <property type="entry name" value="FGGY_N"/>
    <property type="match status" value="1"/>
</dbReference>
<name>U4THL5_9LACO</name>
<dbReference type="PANTHER" id="PTHR43095">
    <property type="entry name" value="SUGAR KINASE"/>
    <property type="match status" value="1"/>
</dbReference>
<accession>U4THL5</accession>
<dbReference type="eggNOG" id="COG1070">
    <property type="taxonomic scope" value="Bacteria"/>
</dbReference>
<dbReference type="Pfam" id="PF02782">
    <property type="entry name" value="FGGY_C"/>
    <property type="match status" value="1"/>
</dbReference>
<feature type="domain" description="Carbohydrate kinase FGGY N-terminal" evidence="4">
    <location>
        <begin position="16"/>
        <end position="240"/>
    </location>
</feature>
<keyword evidence="3 6" id="KW-0418">Kinase</keyword>
<dbReference type="InterPro" id="IPR043129">
    <property type="entry name" value="ATPase_NBD"/>
</dbReference>